<dbReference type="AlphaFoldDB" id="A0A2W5GEJ3"/>
<dbReference type="InterPro" id="IPR021428">
    <property type="entry name" value="DUF3078"/>
</dbReference>
<evidence type="ECO:0000313" key="3">
    <source>
        <dbReference type="Proteomes" id="UP000249645"/>
    </source>
</evidence>
<feature type="chain" id="PRO_5016078397" description="DUF3078 domain-containing protein" evidence="1">
    <location>
        <begin position="20"/>
        <end position="313"/>
    </location>
</feature>
<evidence type="ECO:0008006" key="4">
    <source>
        <dbReference type="Google" id="ProtNLM"/>
    </source>
</evidence>
<keyword evidence="1" id="KW-0732">Signal</keyword>
<evidence type="ECO:0000256" key="1">
    <source>
        <dbReference type="SAM" id="SignalP"/>
    </source>
</evidence>
<feature type="signal peptide" evidence="1">
    <location>
        <begin position="1"/>
        <end position="19"/>
    </location>
</feature>
<dbReference type="Proteomes" id="UP000249645">
    <property type="component" value="Unassembled WGS sequence"/>
</dbReference>
<name>A0A2W5GEJ3_9SPHI</name>
<sequence length="313" mass="34808">MKKVVFTLSLLSTVFLADAQVSKDVVNASKQTITKDAADTTNKPWLVGGIFNLNGAQTSLSNWAAGGDDYALSINAFVNLHAYYKKGKHSWDNSLDLNFGYINTTSLGSRKNDDRINLMSRYGYALNPNWDFGALFNFRSQALKGYNYNSDGSKTFVSNFLAPAYVSLGPGFTWHPATNKDFTFYISPATARLIIVNDKILNAQGLYGVDTGKSTKFQIGAFASVDYKKNLTKTLSYIGHAELYSDYLDKPGNMYFYMTNMFALKISSVLSATWNFNMIYDDKARLFGPNKNGARLQTQSIIGAGLLYKFNNK</sequence>
<comment type="caution">
    <text evidence="2">The sequence shown here is derived from an EMBL/GenBank/DDBJ whole genome shotgun (WGS) entry which is preliminary data.</text>
</comment>
<protein>
    <recommendedName>
        <fullName evidence="4">DUF3078 domain-containing protein</fullName>
    </recommendedName>
</protein>
<organism evidence="2 3">
    <name type="scientific">Pseudopedobacter saltans</name>
    <dbReference type="NCBI Taxonomy" id="151895"/>
    <lineage>
        <taxon>Bacteria</taxon>
        <taxon>Pseudomonadati</taxon>
        <taxon>Bacteroidota</taxon>
        <taxon>Sphingobacteriia</taxon>
        <taxon>Sphingobacteriales</taxon>
        <taxon>Sphingobacteriaceae</taxon>
        <taxon>Pseudopedobacter</taxon>
    </lineage>
</organism>
<gene>
    <name evidence="2" type="ORF">DI598_17895</name>
</gene>
<dbReference type="EMBL" id="QFOI01000492">
    <property type="protein sequence ID" value="PZP41722.1"/>
    <property type="molecule type" value="Genomic_DNA"/>
</dbReference>
<proteinExistence type="predicted"/>
<dbReference type="Pfam" id="PF11276">
    <property type="entry name" value="DUF3078"/>
    <property type="match status" value="1"/>
</dbReference>
<accession>A0A2W5GEJ3</accession>
<evidence type="ECO:0000313" key="2">
    <source>
        <dbReference type="EMBL" id="PZP41722.1"/>
    </source>
</evidence>
<reference evidence="2 3" key="1">
    <citation type="submission" date="2017-11" db="EMBL/GenBank/DDBJ databases">
        <title>Infants hospitalized years apart are colonized by the same room-sourced microbial strains.</title>
        <authorList>
            <person name="Brooks B."/>
            <person name="Olm M.R."/>
            <person name="Firek B.A."/>
            <person name="Baker R."/>
            <person name="Thomas B.C."/>
            <person name="Morowitz M.J."/>
            <person name="Banfield J.F."/>
        </authorList>
    </citation>
    <scope>NUCLEOTIDE SEQUENCE [LARGE SCALE GENOMIC DNA]</scope>
    <source>
        <strain evidence="2">S2_009_000_R2_76</strain>
    </source>
</reference>